<reference evidence="1 2" key="1">
    <citation type="submission" date="2019-03" db="EMBL/GenBank/DDBJ databases">
        <title>Single cell metagenomics reveals metabolic interactions within the superorganism composed of flagellate Streblomastix strix and complex community of Bacteroidetes bacteria on its surface.</title>
        <authorList>
            <person name="Treitli S.C."/>
            <person name="Kolisko M."/>
            <person name="Husnik F."/>
            <person name="Keeling P."/>
            <person name="Hampl V."/>
        </authorList>
    </citation>
    <scope>NUCLEOTIDE SEQUENCE [LARGE SCALE GENOMIC DNA]</scope>
    <source>
        <strain evidence="1">ST1C</strain>
    </source>
</reference>
<proteinExistence type="predicted"/>
<accession>A0A5J4V181</accession>
<gene>
    <name evidence="1" type="ORF">EZS28_027988</name>
</gene>
<name>A0A5J4V181_9EUKA</name>
<dbReference type="Proteomes" id="UP000324800">
    <property type="component" value="Unassembled WGS sequence"/>
</dbReference>
<evidence type="ECO:0000313" key="1">
    <source>
        <dbReference type="EMBL" id="KAA6376489.1"/>
    </source>
</evidence>
<dbReference type="AlphaFoldDB" id="A0A5J4V181"/>
<organism evidence="1 2">
    <name type="scientific">Streblomastix strix</name>
    <dbReference type="NCBI Taxonomy" id="222440"/>
    <lineage>
        <taxon>Eukaryota</taxon>
        <taxon>Metamonada</taxon>
        <taxon>Preaxostyla</taxon>
        <taxon>Oxymonadida</taxon>
        <taxon>Streblomastigidae</taxon>
        <taxon>Streblomastix</taxon>
    </lineage>
</organism>
<dbReference type="EMBL" id="SNRW01010485">
    <property type="protein sequence ID" value="KAA6376489.1"/>
    <property type="molecule type" value="Genomic_DNA"/>
</dbReference>
<protein>
    <submittedName>
        <fullName evidence="1">Uncharacterized protein</fullName>
    </submittedName>
</protein>
<evidence type="ECO:0000313" key="2">
    <source>
        <dbReference type="Proteomes" id="UP000324800"/>
    </source>
</evidence>
<comment type="caution">
    <text evidence="1">The sequence shown here is derived from an EMBL/GenBank/DDBJ whole genome shotgun (WGS) entry which is preliminary data.</text>
</comment>
<sequence length="113" mass="12786">MVVIVIANFTEIMLKMVVGRASEKIYDYQVCNSDFVLIRRSKLFVIQAGVNVARLYWGLKVQKGVCPNQIALYIRDILSQGQLLEANLSLCYRFIGVALHEVVVSIKQMCTNC</sequence>